<protein>
    <submittedName>
        <fullName evidence="1">Uncharacterized protein</fullName>
    </submittedName>
</protein>
<name>A0A6C0J5P5_9ZZZZ</name>
<proteinExistence type="predicted"/>
<accession>A0A6C0J5P5</accession>
<sequence length="139" mass="16183">MPQSARELTPEEVAEGERGITSVDLTATQLQAHVHNMDHSKKKWRHLERGAYLEKLKQENEVLYFNYPSLWQMHAEDRMDSTFFEMLALKRKIEKGQITPEEASALVGKKLFDRFVPQSTTPVQAPTMSYEDYYKQFAS</sequence>
<organism evidence="1">
    <name type="scientific">viral metagenome</name>
    <dbReference type="NCBI Taxonomy" id="1070528"/>
    <lineage>
        <taxon>unclassified sequences</taxon>
        <taxon>metagenomes</taxon>
        <taxon>organismal metagenomes</taxon>
    </lineage>
</organism>
<dbReference type="EMBL" id="MN740320">
    <property type="protein sequence ID" value="QHU00016.1"/>
    <property type="molecule type" value="Genomic_DNA"/>
</dbReference>
<dbReference type="AlphaFoldDB" id="A0A6C0J5P5"/>
<evidence type="ECO:0000313" key="1">
    <source>
        <dbReference type="EMBL" id="QHU00016.1"/>
    </source>
</evidence>
<reference evidence="1" key="1">
    <citation type="journal article" date="2020" name="Nature">
        <title>Giant virus diversity and host interactions through global metagenomics.</title>
        <authorList>
            <person name="Schulz F."/>
            <person name="Roux S."/>
            <person name="Paez-Espino D."/>
            <person name="Jungbluth S."/>
            <person name="Walsh D.A."/>
            <person name="Denef V.J."/>
            <person name="McMahon K.D."/>
            <person name="Konstantinidis K.T."/>
            <person name="Eloe-Fadrosh E.A."/>
            <person name="Kyrpides N.C."/>
            <person name="Woyke T."/>
        </authorList>
    </citation>
    <scope>NUCLEOTIDE SEQUENCE</scope>
    <source>
        <strain evidence="1">GVMAG-M-3300025778-1</strain>
    </source>
</reference>